<keyword evidence="11 12" id="KW-0472">Membrane</keyword>
<gene>
    <name evidence="14" type="primary">Contig11152.g11914</name>
    <name evidence="14" type="ORF">STYLEM_4566</name>
</gene>
<dbReference type="GO" id="GO:0046872">
    <property type="term" value="F:metal ion binding"/>
    <property type="evidence" value="ECO:0007669"/>
    <property type="project" value="UniProtKB-KW"/>
</dbReference>
<accession>A0A078A058</accession>
<name>A0A078A058_STYLE</name>
<evidence type="ECO:0000256" key="10">
    <source>
        <dbReference type="ARBA" id="ARBA00023033"/>
    </source>
</evidence>
<evidence type="ECO:0000256" key="9">
    <source>
        <dbReference type="ARBA" id="ARBA00023004"/>
    </source>
</evidence>
<protein>
    <recommendedName>
        <fullName evidence="13">Fatty acid desaturase domain-containing protein</fullName>
    </recommendedName>
</protein>
<dbReference type="GO" id="GO:0005886">
    <property type="term" value="C:plasma membrane"/>
    <property type="evidence" value="ECO:0007669"/>
    <property type="project" value="UniProtKB-SubCell"/>
</dbReference>
<evidence type="ECO:0000259" key="13">
    <source>
        <dbReference type="Pfam" id="PF00487"/>
    </source>
</evidence>
<keyword evidence="7 12" id="KW-1133">Transmembrane helix</keyword>
<feature type="transmembrane region" description="Helical" evidence="12">
    <location>
        <begin position="46"/>
        <end position="67"/>
    </location>
</feature>
<keyword evidence="15" id="KW-1185">Reference proteome</keyword>
<proteinExistence type="inferred from homology"/>
<evidence type="ECO:0000256" key="8">
    <source>
        <dbReference type="ARBA" id="ARBA00023002"/>
    </source>
</evidence>
<keyword evidence="8" id="KW-0560">Oxidoreductase</keyword>
<feature type="domain" description="Fatty acid desaturase" evidence="13">
    <location>
        <begin position="122"/>
        <end position="306"/>
    </location>
</feature>
<dbReference type="InterPro" id="IPR005804">
    <property type="entry name" value="FA_desaturase_dom"/>
</dbReference>
<dbReference type="OrthoDB" id="507375at2759"/>
<dbReference type="AlphaFoldDB" id="A0A078A058"/>
<evidence type="ECO:0000256" key="7">
    <source>
        <dbReference type="ARBA" id="ARBA00022989"/>
    </source>
</evidence>
<evidence type="ECO:0000256" key="5">
    <source>
        <dbReference type="ARBA" id="ARBA00022692"/>
    </source>
</evidence>
<feature type="transmembrane region" description="Helical" evidence="12">
    <location>
        <begin position="21"/>
        <end position="40"/>
    </location>
</feature>
<evidence type="ECO:0000256" key="4">
    <source>
        <dbReference type="ARBA" id="ARBA00022519"/>
    </source>
</evidence>
<keyword evidence="4" id="KW-0997">Cell inner membrane</keyword>
<dbReference type="InterPro" id="IPR033885">
    <property type="entry name" value="AlkB/XylM"/>
</dbReference>
<sequence>MTEQRESKTQDLKEDQLRKPTWLDVLPYFLPTVLTFVAIVCSYKYNYFSIGPYLSFVVIPLIDSYIMPENHKNLKDKELRGFEKDDRFLLPLYSHYILEYFFLYSNLYYIGQGVIGITVSQFLGLLVAQISSGIASGAIAHELLHRKPLRDKIFGTLIFSRFFYGHYFIQHVSSHHKMVATVHDASTGRLGEGFWTYFGRALTQGVEVSWEFEKNRLALVKKSPYTLENRLFSFVTGQTIYFHSQVCLHLRQLIMLSTMAQKENKTRMEIMNQQKTSMPGILLSINFKLQRHSDHHCNVYKPYQILSSFEESPMMPCGNLLATSIAAFHPSDWSKLMDPLAIAYNSNEKVTDEQKKIAEGIVFKHNLINALLVTYLCFF</sequence>
<reference evidence="14 15" key="1">
    <citation type="submission" date="2014-06" db="EMBL/GenBank/DDBJ databases">
        <authorList>
            <person name="Swart Estienne"/>
        </authorList>
    </citation>
    <scope>NUCLEOTIDE SEQUENCE [LARGE SCALE GENOMIC DNA]</scope>
    <source>
        <strain evidence="14 15">130c</strain>
    </source>
</reference>
<evidence type="ECO:0000256" key="2">
    <source>
        <dbReference type="ARBA" id="ARBA00010823"/>
    </source>
</evidence>
<evidence type="ECO:0000256" key="1">
    <source>
        <dbReference type="ARBA" id="ARBA00004429"/>
    </source>
</evidence>
<keyword evidence="9" id="KW-0408">Iron</keyword>
<keyword evidence="6" id="KW-0479">Metal-binding</keyword>
<organism evidence="14 15">
    <name type="scientific">Stylonychia lemnae</name>
    <name type="common">Ciliate</name>
    <dbReference type="NCBI Taxonomy" id="5949"/>
    <lineage>
        <taxon>Eukaryota</taxon>
        <taxon>Sar</taxon>
        <taxon>Alveolata</taxon>
        <taxon>Ciliophora</taxon>
        <taxon>Intramacronucleata</taxon>
        <taxon>Spirotrichea</taxon>
        <taxon>Stichotrichia</taxon>
        <taxon>Sporadotrichida</taxon>
        <taxon>Oxytrichidae</taxon>
        <taxon>Stylonychinae</taxon>
        <taxon>Stylonychia</taxon>
    </lineage>
</organism>
<feature type="transmembrane region" description="Helical" evidence="12">
    <location>
        <begin position="88"/>
        <end position="110"/>
    </location>
</feature>
<evidence type="ECO:0000313" key="14">
    <source>
        <dbReference type="EMBL" id="CDW75576.1"/>
    </source>
</evidence>
<dbReference type="GO" id="GO:0006629">
    <property type="term" value="P:lipid metabolic process"/>
    <property type="evidence" value="ECO:0007669"/>
    <property type="project" value="InterPro"/>
</dbReference>
<dbReference type="EMBL" id="CCKQ01004419">
    <property type="protein sequence ID" value="CDW75576.1"/>
    <property type="molecule type" value="Genomic_DNA"/>
</dbReference>
<dbReference type="PANTHER" id="PTHR38674:SF1">
    <property type="entry name" value="ALKANE 1-MONOOXYGENASE 1"/>
    <property type="match status" value="1"/>
</dbReference>
<keyword evidence="10" id="KW-0503">Monooxygenase</keyword>
<dbReference type="Pfam" id="PF00487">
    <property type="entry name" value="FA_desaturase"/>
    <property type="match status" value="1"/>
</dbReference>
<dbReference type="Proteomes" id="UP000039865">
    <property type="component" value="Unassembled WGS sequence"/>
</dbReference>
<dbReference type="InParanoid" id="A0A078A058"/>
<comment type="similarity">
    <text evidence="2">Belongs to the fatty acid desaturase type 1 family. AlkB subfamily.</text>
</comment>
<evidence type="ECO:0000313" key="15">
    <source>
        <dbReference type="Proteomes" id="UP000039865"/>
    </source>
</evidence>
<evidence type="ECO:0000256" key="6">
    <source>
        <dbReference type="ARBA" id="ARBA00022723"/>
    </source>
</evidence>
<dbReference type="PANTHER" id="PTHR38674">
    <property type="entry name" value="ALKANE 1-MONOOXYGENASE 1"/>
    <property type="match status" value="1"/>
</dbReference>
<dbReference type="GO" id="GO:0004497">
    <property type="term" value="F:monooxygenase activity"/>
    <property type="evidence" value="ECO:0007669"/>
    <property type="project" value="UniProtKB-KW"/>
</dbReference>
<evidence type="ECO:0000256" key="11">
    <source>
        <dbReference type="ARBA" id="ARBA00023136"/>
    </source>
</evidence>
<keyword evidence="5 12" id="KW-0812">Transmembrane</keyword>
<feature type="transmembrane region" description="Helical" evidence="12">
    <location>
        <begin position="122"/>
        <end position="141"/>
    </location>
</feature>
<evidence type="ECO:0000256" key="3">
    <source>
        <dbReference type="ARBA" id="ARBA00022475"/>
    </source>
</evidence>
<keyword evidence="3" id="KW-1003">Cell membrane</keyword>
<evidence type="ECO:0000256" key="12">
    <source>
        <dbReference type="SAM" id="Phobius"/>
    </source>
</evidence>
<comment type="subcellular location">
    <subcellularLocation>
        <location evidence="1">Cell inner membrane</location>
        <topology evidence="1">Multi-pass membrane protein</topology>
    </subcellularLocation>
</comment>